<keyword evidence="1" id="KW-0472">Membrane</keyword>
<dbReference type="STRING" id="121290.APY04_0921"/>
<keyword evidence="1" id="KW-0812">Transmembrane</keyword>
<keyword evidence="4" id="KW-1185">Reference proteome</keyword>
<dbReference type="Gene3D" id="3.40.50.410">
    <property type="entry name" value="von Willebrand factor, type A domain"/>
    <property type="match status" value="2"/>
</dbReference>
<feature type="domain" description="VWFA" evidence="2">
    <location>
        <begin position="169"/>
        <end position="475"/>
    </location>
</feature>
<dbReference type="PROSITE" id="PS50234">
    <property type="entry name" value="VWFA"/>
    <property type="match status" value="1"/>
</dbReference>
<keyword evidence="1" id="KW-1133">Transmembrane helix</keyword>
<dbReference type="InterPro" id="IPR036465">
    <property type="entry name" value="vWFA_dom_sf"/>
</dbReference>
<evidence type="ECO:0000256" key="1">
    <source>
        <dbReference type="SAM" id="Phobius"/>
    </source>
</evidence>
<evidence type="ECO:0000313" key="3">
    <source>
        <dbReference type="EMBL" id="KWT70641.1"/>
    </source>
</evidence>
<name>A0A109BKS4_HYPSL</name>
<dbReference type="OrthoDB" id="7522752at2"/>
<protein>
    <recommendedName>
        <fullName evidence="2">VWFA domain-containing protein</fullName>
    </recommendedName>
</protein>
<dbReference type="PATRIC" id="fig|121290.4.peg.1734"/>
<dbReference type="AlphaFoldDB" id="A0A109BKS4"/>
<dbReference type="Pfam" id="PF13400">
    <property type="entry name" value="Tad"/>
    <property type="match status" value="1"/>
</dbReference>
<dbReference type="InterPro" id="IPR002035">
    <property type="entry name" value="VWF_A"/>
</dbReference>
<dbReference type="InterPro" id="IPR028087">
    <property type="entry name" value="Tad_N"/>
</dbReference>
<evidence type="ECO:0000313" key="4">
    <source>
        <dbReference type="Proteomes" id="UP000059074"/>
    </source>
</evidence>
<dbReference type="SUPFAM" id="SSF53300">
    <property type="entry name" value="vWA-like"/>
    <property type="match status" value="1"/>
</dbReference>
<accession>A0A109BKS4</accession>
<gene>
    <name evidence="3" type="ORF">APY04_0921</name>
</gene>
<reference evidence="3 4" key="1">
    <citation type="submission" date="2015-10" db="EMBL/GenBank/DDBJ databases">
        <title>Transcriptomic analysis of a linuron degrading triple-species bacterial consortium.</title>
        <authorList>
            <person name="Albers P."/>
        </authorList>
    </citation>
    <scope>NUCLEOTIDE SEQUENCE [LARGE SCALE GENOMIC DNA]</scope>
    <source>
        <strain evidence="3 4">WDL6</strain>
    </source>
</reference>
<organism evidence="3 4">
    <name type="scientific">Hyphomicrobium sulfonivorans</name>
    <dbReference type="NCBI Taxonomy" id="121290"/>
    <lineage>
        <taxon>Bacteria</taxon>
        <taxon>Pseudomonadati</taxon>
        <taxon>Pseudomonadota</taxon>
        <taxon>Alphaproteobacteria</taxon>
        <taxon>Hyphomicrobiales</taxon>
        <taxon>Hyphomicrobiaceae</taxon>
        <taxon>Hyphomicrobium</taxon>
    </lineage>
</organism>
<dbReference type="EMBL" id="LMTR01000030">
    <property type="protein sequence ID" value="KWT70641.1"/>
    <property type="molecule type" value="Genomic_DNA"/>
</dbReference>
<sequence length="486" mass="51045">MNRFCVRRAGHFDQGLRRFRRDDGGGVAIVFGLSILVVMLAAGAAIDFSRWLHARDKTLDAIDAAVLAGGRVLQTGGTEAAALAAAKGYYDENVKSRLDVVSDSVSFTVRDDKKGISASGTAEIATPLLALTKLMGGEGISKLALISAAEAKFAQSQIQIGGNGGQSVEVSLILDITGSMSGTKIRDLRDAAKDLVNTVIWDDQSEYYSKVALVPYAAAVNVGSSLATTARGSIKSGTSTTPGSQKFTFTNAASRSSQKTFSVSNCATERIGSEKFTDKSPSTAKVGLNYPASSNPCPTAQLVPLTKNKTVLNAAIDAYQAAGSTAGHIGVAWGWYTLSPNWNTVFTGESAPASYSKLTEKGRKGQPLLRKIAVLMTDGEFNTAYCNGVIAKDSGDGSGSDADHINCNASNGDSTSQALKLCTAMKATGIEVYTIGFAVGNIQAAKKLMNDCATDPNKVYIADNGDQLKQAFRDIALKMSSLYLSR</sequence>
<feature type="transmembrane region" description="Helical" evidence="1">
    <location>
        <begin position="26"/>
        <end position="46"/>
    </location>
</feature>
<dbReference type="Proteomes" id="UP000059074">
    <property type="component" value="Unassembled WGS sequence"/>
</dbReference>
<comment type="caution">
    <text evidence="3">The sequence shown here is derived from an EMBL/GenBank/DDBJ whole genome shotgun (WGS) entry which is preliminary data.</text>
</comment>
<evidence type="ECO:0000259" key="2">
    <source>
        <dbReference type="PROSITE" id="PS50234"/>
    </source>
</evidence>
<proteinExistence type="predicted"/>